<comment type="caution">
    <text evidence="2">The sequence shown here is derived from an EMBL/GenBank/DDBJ whole genome shotgun (WGS) entry which is preliminary data.</text>
</comment>
<sequence length="125" mass="14022">MNQYCLDVAAVIDLNRSLIRQHFNVIDQSKLEGALAAPLRTWAGQYLYQSPVERAAILLERLTNAHAFLDGNKRTAWICGAVYLEQCGFVLEDVADEEIVEFMIEVAENTLGTEAIADWLIDHLA</sequence>
<dbReference type="AlphaFoldDB" id="A0ABD4TRQ6"/>
<dbReference type="PANTHER" id="PTHR39426:SF1">
    <property type="entry name" value="HOMOLOGY TO DEATH-ON-CURING PROTEIN OF PHAGE P1"/>
    <property type="match status" value="1"/>
</dbReference>
<reference evidence="2 3" key="1">
    <citation type="submission" date="2021-04" db="EMBL/GenBank/DDBJ databases">
        <title>Corynebacterium genitalium sp. nov. and Corynebacterium genitalium sp. nov., two new species of the genus Corynebacterium.</title>
        <authorList>
            <person name="Jaen-Luchoro D."/>
            <person name="Pinyeiro-Iglesias B."/>
            <person name="Al-Shaer S."/>
            <person name="Karlsson R."/>
            <person name="Gonzales-Siles L."/>
            <person name="Cardew S."/>
            <person name="Jensie-Markopolous S."/>
            <person name="Ohlen M."/>
            <person name="Inganas E."/>
            <person name="Moore E.R.B."/>
        </authorList>
    </citation>
    <scope>NUCLEOTIDE SEQUENCE [LARGE SCALE GENOMIC DNA]</scope>
    <source>
        <strain evidence="2 3">CCUG 55013</strain>
    </source>
</reference>
<dbReference type="InterPro" id="IPR036597">
    <property type="entry name" value="Fido-like_dom_sf"/>
</dbReference>
<dbReference type="EMBL" id="JAGPYW010000014">
    <property type="protein sequence ID" value="MCQ4614995.1"/>
    <property type="molecule type" value="Genomic_DNA"/>
</dbReference>
<dbReference type="PANTHER" id="PTHR39426">
    <property type="entry name" value="HOMOLOGY TO DEATH-ON-CURING PROTEIN OF PHAGE P1"/>
    <property type="match status" value="1"/>
</dbReference>
<name>A0ABD4TRQ6_9CORY</name>
<evidence type="ECO:0000313" key="2">
    <source>
        <dbReference type="EMBL" id="MCQ4614995.1"/>
    </source>
</evidence>
<feature type="domain" description="Fido" evidence="1">
    <location>
        <begin position="6"/>
        <end position="122"/>
    </location>
</feature>
<dbReference type="Pfam" id="PF02661">
    <property type="entry name" value="Fic"/>
    <property type="match status" value="1"/>
</dbReference>
<evidence type="ECO:0000259" key="1">
    <source>
        <dbReference type="PROSITE" id="PS51459"/>
    </source>
</evidence>
<dbReference type="PROSITE" id="PS51459">
    <property type="entry name" value="FIDO"/>
    <property type="match status" value="1"/>
</dbReference>
<dbReference type="SUPFAM" id="SSF140931">
    <property type="entry name" value="Fic-like"/>
    <property type="match status" value="1"/>
</dbReference>
<dbReference type="InterPro" id="IPR006440">
    <property type="entry name" value="Doc"/>
</dbReference>
<accession>A0ABD4TRQ6</accession>
<dbReference type="InterPro" id="IPR053737">
    <property type="entry name" value="Type_II_TA_Toxin"/>
</dbReference>
<dbReference type="Proteomes" id="UP001205080">
    <property type="component" value="Unassembled WGS sequence"/>
</dbReference>
<protein>
    <submittedName>
        <fullName evidence="2">Fic family protein</fullName>
    </submittedName>
</protein>
<dbReference type="NCBIfam" id="TIGR01550">
    <property type="entry name" value="DOC_P1"/>
    <property type="match status" value="1"/>
</dbReference>
<dbReference type="RefSeq" id="WP_256001306.1">
    <property type="nucleotide sequence ID" value="NZ_JAGPYW010000014.1"/>
</dbReference>
<gene>
    <name evidence="2" type="ORF">KBX22_09675</name>
</gene>
<dbReference type="InterPro" id="IPR003812">
    <property type="entry name" value="Fido"/>
</dbReference>
<dbReference type="Gene3D" id="1.20.120.1870">
    <property type="entry name" value="Fic/DOC protein, Fido domain"/>
    <property type="match status" value="1"/>
</dbReference>
<organism evidence="2 3">
    <name type="scientific">Corynebacterium pseudogenitalium</name>
    <dbReference type="NCBI Taxonomy" id="38303"/>
    <lineage>
        <taxon>Bacteria</taxon>
        <taxon>Bacillati</taxon>
        <taxon>Actinomycetota</taxon>
        <taxon>Actinomycetes</taxon>
        <taxon>Mycobacteriales</taxon>
        <taxon>Corynebacteriaceae</taxon>
        <taxon>Corynebacterium</taxon>
    </lineage>
</organism>
<proteinExistence type="predicted"/>
<evidence type="ECO:0000313" key="3">
    <source>
        <dbReference type="Proteomes" id="UP001205080"/>
    </source>
</evidence>